<sequence>MKGFFTFDFILSDEGAIRNFHFLFKAPGTRNDTYLADAIENGLQAVSAPDVVAIVCPSEEETEIGAAFGAPVLSQAADRTSNKVCLCVCTFDPDGTIRLGHQLRNAIEGLDALLQNKTDAIRFAGLQKLFSAHHVLVSAPPGFTFVKPSQRRSTHFLRTEEALTEVEGVQFLAYALLHKLRKRADVYKDHLDVIYIDSMGIASVAYALRDMYCAMYGAPRPRVVSFHSHDGIEHVDVPLSGTSFCLISASSSLNLEREWQKRTRCHQDEVVTLLTLEDAHGRENAIFALPAPEWIGAGQSQKHLRDLPIVGERFAAADLMPKSVLLRKDHKERQAEEFCRRFVMTGRLGIQGRGRGGGKVRPLYLDGTNFSSTLGFDEFLNRTLRQNTVASVSAIIYQDDQASEELARVCAHLLAQIMLRVSGLRIINENSLGTPQGWIEKEAGLLIVATVVGRGTRLLSISRDLRDIHEGARTYLIGAQIAETANQMKVLANNLKYSATKANIEIARFAQIAIGIGLGDSYVDEAQLFQNTDTSFGERHNVRKNTLTGTPSGQNEAAFIGSNFDLTQPMKLRLDFAFWGFKYNADTACTTSSVFAMIGAILQNARESKFEDQTLRLSTDAFQQVILDPENFTRYNDGVIQAALLRCARVGELDYSKEQGSSQFMLDLLKSIFQQHDRRQGEAAAEFALALRLKKLRLHTEHELALSEYLGDKLPADTPRLRLIRALLGIDPMPDVGRLPSEF</sequence>
<proteinExistence type="predicted"/>
<accession>A0A1I3R2W4</accession>
<dbReference type="RefSeq" id="WP_091015972.1">
    <property type="nucleotide sequence ID" value="NZ_CP041745.1"/>
</dbReference>
<dbReference type="Proteomes" id="UP000199548">
    <property type="component" value="Unassembled WGS sequence"/>
</dbReference>
<name>A0A1I3R2W4_9BURK</name>
<keyword evidence="2" id="KW-1185">Reference proteome</keyword>
<organism evidence="1 2">
    <name type="scientific">Paraburkholderia megapolitana</name>
    <dbReference type="NCBI Taxonomy" id="420953"/>
    <lineage>
        <taxon>Bacteria</taxon>
        <taxon>Pseudomonadati</taxon>
        <taxon>Pseudomonadota</taxon>
        <taxon>Betaproteobacteria</taxon>
        <taxon>Burkholderiales</taxon>
        <taxon>Burkholderiaceae</taxon>
        <taxon>Paraburkholderia</taxon>
    </lineage>
</organism>
<dbReference type="AlphaFoldDB" id="A0A1I3R2W4"/>
<gene>
    <name evidence="1" type="ORF">SAMN05192543_1074</name>
</gene>
<protein>
    <submittedName>
        <fullName evidence="1">Uncharacterized protein</fullName>
    </submittedName>
</protein>
<dbReference type="EMBL" id="FOQU01000007">
    <property type="protein sequence ID" value="SFJ40380.1"/>
    <property type="molecule type" value="Genomic_DNA"/>
</dbReference>
<dbReference type="STRING" id="420953.SAMN05192543_1074"/>
<dbReference type="OrthoDB" id="791936at2"/>
<evidence type="ECO:0000313" key="2">
    <source>
        <dbReference type="Proteomes" id="UP000199548"/>
    </source>
</evidence>
<reference evidence="1 2" key="1">
    <citation type="submission" date="2016-10" db="EMBL/GenBank/DDBJ databases">
        <authorList>
            <person name="de Groot N.N."/>
        </authorList>
    </citation>
    <scope>NUCLEOTIDE SEQUENCE [LARGE SCALE GENOMIC DNA]</scope>
    <source>
        <strain evidence="1 2">LMG 23650</strain>
    </source>
</reference>
<evidence type="ECO:0000313" key="1">
    <source>
        <dbReference type="EMBL" id="SFJ40380.1"/>
    </source>
</evidence>